<gene>
    <name evidence="1" type="ORF">FA707_02735</name>
</gene>
<dbReference type="Gene3D" id="1.10.1510.10">
    <property type="entry name" value="Uncharacterised protein YqeY/AIM41 PF09424, N-terminal domain"/>
    <property type="match status" value="1"/>
</dbReference>
<dbReference type="InterPro" id="IPR042184">
    <property type="entry name" value="YqeY/Aim41_N"/>
</dbReference>
<accession>A0A4D7CT31</accession>
<keyword evidence="2" id="KW-1185">Reference proteome</keyword>
<proteinExistence type="predicted"/>
<dbReference type="PANTHER" id="PTHR28055:SF1">
    <property type="entry name" value="ALTERED INHERITANCE OF MITOCHONDRIA PROTEIN 41, MITOCHONDRIAL"/>
    <property type="match status" value="1"/>
</dbReference>
<dbReference type="OrthoDB" id="9794041at2"/>
<name>A0A4D7CT31_9ENTE</name>
<dbReference type="InterPro" id="IPR023168">
    <property type="entry name" value="GatB_Yqey_C_2"/>
</dbReference>
<dbReference type="KEGG" id="vao:FA707_02735"/>
<dbReference type="RefSeq" id="WP_136952782.1">
    <property type="nucleotide sequence ID" value="NZ_CP039712.1"/>
</dbReference>
<sequence length="147" mass="16344">MSLLDTLNQDIKVAMKAKDRDKLTTLRMIKSSLQNEQIKEGRELTADEELTVLAREAKQRRDSIEEFSQANRQDLVDKVTGELKIVEAYLPQQLTEEEIRDIVLEAINATGATSKADFGKVMGAVMPKVKGKADGNLINSTVKALLN</sequence>
<organism evidence="1 2">
    <name type="scientific">Vagococcus zengguangii</name>
    <dbReference type="NCBI Taxonomy" id="2571750"/>
    <lineage>
        <taxon>Bacteria</taxon>
        <taxon>Bacillati</taxon>
        <taxon>Bacillota</taxon>
        <taxon>Bacilli</taxon>
        <taxon>Lactobacillales</taxon>
        <taxon>Enterococcaceae</taxon>
        <taxon>Vagococcus</taxon>
    </lineage>
</organism>
<dbReference type="InterPro" id="IPR003789">
    <property type="entry name" value="Asn/Gln_tRNA_amidoTrase-B-like"/>
</dbReference>
<dbReference type="EMBL" id="CP039712">
    <property type="protein sequence ID" value="QCI85942.1"/>
    <property type="molecule type" value="Genomic_DNA"/>
</dbReference>
<dbReference type="InterPro" id="IPR019004">
    <property type="entry name" value="YqeY/Aim41"/>
</dbReference>
<dbReference type="Gene3D" id="1.10.10.410">
    <property type="match status" value="1"/>
</dbReference>
<dbReference type="PANTHER" id="PTHR28055">
    <property type="entry name" value="ALTERED INHERITANCE OF MITOCHONDRIA PROTEIN 41, MITOCHONDRIAL"/>
    <property type="match status" value="1"/>
</dbReference>
<dbReference type="Proteomes" id="UP000298615">
    <property type="component" value="Chromosome"/>
</dbReference>
<dbReference type="SUPFAM" id="SSF89095">
    <property type="entry name" value="GatB/YqeY motif"/>
    <property type="match status" value="1"/>
</dbReference>
<reference evidence="1 2" key="1">
    <citation type="submission" date="2019-04" db="EMBL/GenBank/DDBJ databases">
        <title>Vagococcus sp. nov., isolated from faeces of yaks (Bos grunniens).</title>
        <authorList>
            <person name="Ge Y."/>
        </authorList>
    </citation>
    <scope>NUCLEOTIDE SEQUENCE [LARGE SCALE GENOMIC DNA]</scope>
    <source>
        <strain evidence="1 2">MN-17</strain>
    </source>
</reference>
<dbReference type="AlphaFoldDB" id="A0A4D7CT31"/>
<dbReference type="GO" id="GO:0016884">
    <property type="term" value="F:carbon-nitrogen ligase activity, with glutamine as amido-N-donor"/>
    <property type="evidence" value="ECO:0007669"/>
    <property type="project" value="InterPro"/>
</dbReference>
<evidence type="ECO:0000313" key="2">
    <source>
        <dbReference type="Proteomes" id="UP000298615"/>
    </source>
</evidence>
<dbReference type="Pfam" id="PF09424">
    <property type="entry name" value="YqeY"/>
    <property type="match status" value="1"/>
</dbReference>
<evidence type="ECO:0000313" key="1">
    <source>
        <dbReference type="EMBL" id="QCI85942.1"/>
    </source>
</evidence>
<protein>
    <submittedName>
        <fullName evidence="1">GatB/YqeY domain-containing protein</fullName>
    </submittedName>
</protein>